<evidence type="ECO:0000313" key="2">
    <source>
        <dbReference type="Proteomes" id="UP001732700"/>
    </source>
</evidence>
<reference evidence="1" key="1">
    <citation type="submission" date="2021-05" db="EMBL/GenBank/DDBJ databases">
        <authorList>
            <person name="Scholz U."/>
            <person name="Mascher M."/>
            <person name="Fiebig A."/>
        </authorList>
    </citation>
    <scope>NUCLEOTIDE SEQUENCE [LARGE SCALE GENOMIC DNA]</scope>
</reference>
<protein>
    <submittedName>
        <fullName evidence="1">Uncharacterized protein</fullName>
    </submittedName>
</protein>
<organism evidence="1 2">
    <name type="scientific">Avena sativa</name>
    <name type="common">Oat</name>
    <dbReference type="NCBI Taxonomy" id="4498"/>
    <lineage>
        <taxon>Eukaryota</taxon>
        <taxon>Viridiplantae</taxon>
        <taxon>Streptophyta</taxon>
        <taxon>Embryophyta</taxon>
        <taxon>Tracheophyta</taxon>
        <taxon>Spermatophyta</taxon>
        <taxon>Magnoliopsida</taxon>
        <taxon>Liliopsida</taxon>
        <taxon>Poales</taxon>
        <taxon>Poaceae</taxon>
        <taxon>BOP clade</taxon>
        <taxon>Pooideae</taxon>
        <taxon>Poodae</taxon>
        <taxon>Poeae</taxon>
        <taxon>Poeae Chloroplast Group 1 (Aveneae type)</taxon>
        <taxon>Aveninae</taxon>
        <taxon>Avena</taxon>
    </lineage>
</organism>
<sequence length="321" mass="34593">MPPCIKETAERKKEKVNRFPTSRLLGSHAPRRLAPAAQLLQHRRPPSAATFARQPAAGSQPPCPISPSTLSSRSSQATRIRVHAHRDARCAAEGLSIDTLLGGGLRKGQLTEITGQSSSGKTQACLYSASHVAARHKGAVLYLDTSNSFSPSRIARILDELPGSLIKEPKDVRLKRVMSSIICESVFDIFALFEVLDELEVSLNDKVNNGGNKICLLIIDSISSLLAPIIGGKYSQGRSMMISVAMILKKLADKHNLSVLVTNHMVAGNGAPKPALGESWKAVPHIRLMISRDRGSNICTTTILKHTLLASGRHMKLAVPG</sequence>
<evidence type="ECO:0000313" key="1">
    <source>
        <dbReference type="EnsemblPlants" id="AVESA.00010b.r2.2AG0196290.1.CDS"/>
    </source>
</evidence>
<dbReference type="Proteomes" id="UP001732700">
    <property type="component" value="Chromosome 2A"/>
</dbReference>
<reference evidence="1" key="2">
    <citation type="submission" date="2025-09" db="UniProtKB">
        <authorList>
            <consortium name="EnsemblPlants"/>
        </authorList>
    </citation>
    <scope>IDENTIFICATION</scope>
</reference>
<name>A0ACD5U854_AVESA</name>
<dbReference type="EnsemblPlants" id="AVESA.00010b.r2.2AG0196290.1">
    <property type="protein sequence ID" value="AVESA.00010b.r2.2AG0196290.1.CDS"/>
    <property type="gene ID" value="AVESA.00010b.r2.2AG0196290"/>
</dbReference>
<accession>A0ACD5U854</accession>
<keyword evidence="2" id="KW-1185">Reference proteome</keyword>
<proteinExistence type="predicted"/>